<feature type="compositionally biased region" description="Basic and acidic residues" evidence="1">
    <location>
        <begin position="69"/>
        <end position="80"/>
    </location>
</feature>
<organism evidence="2 3">
    <name type="scientific">Meloidogyne javanica</name>
    <name type="common">Root-knot nematode worm</name>
    <dbReference type="NCBI Taxonomy" id="6303"/>
    <lineage>
        <taxon>Eukaryota</taxon>
        <taxon>Metazoa</taxon>
        <taxon>Ecdysozoa</taxon>
        <taxon>Nematoda</taxon>
        <taxon>Chromadorea</taxon>
        <taxon>Rhabditida</taxon>
        <taxon>Tylenchina</taxon>
        <taxon>Tylenchomorpha</taxon>
        <taxon>Tylenchoidea</taxon>
        <taxon>Meloidogynidae</taxon>
        <taxon>Meloidogyninae</taxon>
        <taxon>Meloidogyne</taxon>
        <taxon>Meloidogyne incognita group</taxon>
    </lineage>
</organism>
<reference evidence="3" key="1">
    <citation type="submission" date="2022-11" db="UniProtKB">
        <authorList>
            <consortium name="WormBaseParasite"/>
        </authorList>
    </citation>
    <scope>IDENTIFICATION</scope>
</reference>
<feature type="compositionally biased region" description="Basic and acidic residues" evidence="1">
    <location>
        <begin position="1"/>
        <end position="21"/>
    </location>
</feature>
<accession>A0A915LG88</accession>
<sequence>MEDKGGKNKEKAGGSGKRYDRIPSLQSRIDPVDDPLHALKQSMRQFKNDIQELEERGQKGTPNYSAKQRLLEESPKHELPHNPNPGSTSSGDVEHANKYKGKFGKTTSFNDDNFANFPDGSNPGGH</sequence>
<feature type="compositionally biased region" description="Basic and acidic residues" evidence="1">
    <location>
        <begin position="46"/>
        <end position="58"/>
    </location>
</feature>
<evidence type="ECO:0000313" key="2">
    <source>
        <dbReference type="Proteomes" id="UP000887561"/>
    </source>
</evidence>
<dbReference type="AlphaFoldDB" id="A0A915LG88"/>
<dbReference type="Proteomes" id="UP000887561">
    <property type="component" value="Unplaced"/>
</dbReference>
<feature type="region of interest" description="Disordered" evidence="1">
    <location>
        <begin position="1"/>
        <end position="126"/>
    </location>
</feature>
<name>A0A915LG88_MELJA</name>
<dbReference type="WBParaSite" id="scaffold11701_cov220.g15821">
    <property type="protein sequence ID" value="scaffold11701_cov220.g15821"/>
    <property type="gene ID" value="scaffold11701_cov220.g15821"/>
</dbReference>
<evidence type="ECO:0000256" key="1">
    <source>
        <dbReference type="SAM" id="MobiDB-lite"/>
    </source>
</evidence>
<proteinExistence type="predicted"/>
<evidence type="ECO:0000313" key="3">
    <source>
        <dbReference type="WBParaSite" id="scaffold11701_cov220.g15821"/>
    </source>
</evidence>
<keyword evidence="2" id="KW-1185">Reference proteome</keyword>
<protein>
    <submittedName>
        <fullName evidence="3">Uncharacterized protein</fullName>
    </submittedName>
</protein>